<comment type="caution">
    <text evidence="6">The sequence shown here is derived from an EMBL/GenBank/DDBJ whole genome shotgun (WGS) entry which is preliminary data.</text>
</comment>
<dbReference type="Pfam" id="PF25989">
    <property type="entry name" value="YknX_C"/>
    <property type="match status" value="1"/>
</dbReference>
<feature type="domain" description="Multidrug resistance protein MdtA-like barrel-sandwich hybrid" evidence="4">
    <location>
        <begin position="65"/>
        <end position="189"/>
    </location>
</feature>
<dbReference type="InterPro" id="IPR058637">
    <property type="entry name" value="YknX-like_C"/>
</dbReference>
<evidence type="ECO:0000259" key="5">
    <source>
        <dbReference type="Pfam" id="PF25989"/>
    </source>
</evidence>
<dbReference type="PANTHER" id="PTHR30469">
    <property type="entry name" value="MULTIDRUG RESISTANCE PROTEIN MDTA"/>
    <property type="match status" value="1"/>
</dbReference>
<dbReference type="Gene3D" id="1.10.287.470">
    <property type="entry name" value="Helix hairpin bin"/>
    <property type="match status" value="1"/>
</dbReference>
<evidence type="ECO:0000256" key="2">
    <source>
        <dbReference type="SAM" id="MobiDB-lite"/>
    </source>
</evidence>
<dbReference type="InterPro" id="IPR006143">
    <property type="entry name" value="RND_pump_MFP"/>
</dbReference>
<protein>
    <submittedName>
        <fullName evidence="6">Efflux RND transporter periplasmic adaptor subunit</fullName>
    </submittedName>
</protein>
<dbReference type="Pfam" id="PF25917">
    <property type="entry name" value="BSH_RND"/>
    <property type="match status" value="1"/>
</dbReference>
<reference evidence="6" key="2">
    <citation type="submission" date="2021-04" db="EMBL/GenBank/DDBJ databases">
        <authorList>
            <person name="Gilroy R."/>
        </authorList>
    </citation>
    <scope>NUCLEOTIDE SEQUENCE</scope>
    <source>
        <strain evidence="6">ChiGjej4B4-12881</strain>
    </source>
</reference>
<dbReference type="GO" id="GO:0015562">
    <property type="term" value="F:efflux transmembrane transporter activity"/>
    <property type="evidence" value="ECO:0007669"/>
    <property type="project" value="TreeGrafter"/>
</dbReference>
<comment type="similarity">
    <text evidence="1">Belongs to the membrane fusion protein (MFP) (TC 8.A.1) family.</text>
</comment>
<dbReference type="AlphaFoldDB" id="A0A9D1W5F1"/>
<dbReference type="EMBL" id="DXEU01000148">
    <property type="protein sequence ID" value="HIX52786.1"/>
    <property type="molecule type" value="Genomic_DNA"/>
</dbReference>
<accession>A0A9D1W5F1</accession>
<keyword evidence="3" id="KW-1133">Transmembrane helix</keyword>
<name>A0A9D1W5F1_9FIRM</name>
<evidence type="ECO:0000256" key="3">
    <source>
        <dbReference type="SAM" id="Phobius"/>
    </source>
</evidence>
<keyword evidence="3" id="KW-0812">Transmembrane</keyword>
<keyword evidence="3" id="KW-0472">Membrane</keyword>
<dbReference type="NCBIfam" id="TIGR01730">
    <property type="entry name" value="RND_mfp"/>
    <property type="match status" value="1"/>
</dbReference>
<dbReference type="Gene3D" id="2.40.420.20">
    <property type="match status" value="1"/>
</dbReference>
<dbReference type="Gene3D" id="2.40.30.170">
    <property type="match status" value="1"/>
</dbReference>
<feature type="transmembrane region" description="Helical" evidence="3">
    <location>
        <begin position="7"/>
        <end position="26"/>
    </location>
</feature>
<dbReference type="InterPro" id="IPR058625">
    <property type="entry name" value="MdtA-like_BSH"/>
</dbReference>
<evidence type="ECO:0000256" key="1">
    <source>
        <dbReference type="ARBA" id="ARBA00009477"/>
    </source>
</evidence>
<feature type="region of interest" description="Disordered" evidence="2">
    <location>
        <begin position="351"/>
        <end position="401"/>
    </location>
</feature>
<gene>
    <name evidence="6" type="ORF">IAA28_08265</name>
</gene>
<sequence>MKKRAKIITGVVVVGVLALLVTPRFFRKAEVADPATPPVVRAETPRTGSVTLYRELTGTVEPSDMVSVIPKLAGEVTEVHVKTGDHVQQGQALLTIDNRQLESARITMETARVSLADAQTNLARMQALYNSGDISAQAYEQVVSAATQAQLQYDAAKLNYDTQAEFTTITAPIAGVIESFSPEVHDMISQTAPVCVISGGEGMSVSFAVPEKIAAGLAPGDPLKVEKGGSEYEGSITEVSTMVNASTGLFDVKGAVPAAQGLATGTTVKLSVISDQAVNVMTLPVDTIYYEGGDAYVYTYEDGIVHKVPVEVGIYDSETAQILSGVDGSTMVLTTWNSELYDGAPATLEEAPAAGGASDAGQTDEAPAAGGETETAAAENEAAADAAVTDAAAGETAANGQ</sequence>
<evidence type="ECO:0000313" key="7">
    <source>
        <dbReference type="Proteomes" id="UP000886780"/>
    </source>
</evidence>
<evidence type="ECO:0000313" key="6">
    <source>
        <dbReference type="EMBL" id="HIX52786.1"/>
    </source>
</evidence>
<organism evidence="6 7">
    <name type="scientific">Candidatus Lachnoclostridium stercoripullorum</name>
    <dbReference type="NCBI Taxonomy" id="2838635"/>
    <lineage>
        <taxon>Bacteria</taxon>
        <taxon>Bacillati</taxon>
        <taxon>Bacillota</taxon>
        <taxon>Clostridia</taxon>
        <taxon>Lachnospirales</taxon>
        <taxon>Lachnospiraceae</taxon>
    </lineage>
</organism>
<feature type="compositionally biased region" description="Low complexity" evidence="2">
    <location>
        <begin position="363"/>
        <end position="401"/>
    </location>
</feature>
<evidence type="ECO:0000259" key="4">
    <source>
        <dbReference type="Pfam" id="PF25917"/>
    </source>
</evidence>
<dbReference type="GO" id="GO:1990281">
    <property type="term" value="C:efflux pump complex"/>
    <property type="evidence" value="ECO:0007669"/>
    <property type="project" value="TreeGrafter"/>
</dbReference>
<dbReference type="Proteomes" id="UP000886780">
    <property type="component" value="Unassembled WGS sequence"/>
</dbReference>
<dbReference type="Gene3D" id="2.40.50.100">
    <property type="match status" value="1"/>
</dbReference>
<proteinExistence type="inferred from homology"/>
<feature type="domain" description="YknX-like C-terminal permuted SH3-like" evidence="5">
    <location>
        <begin position="280"/>
        <end position="345"/>
    </location>
</feature>
<reference evidence="6" key="1">
    <citation type="journal article" date="2021" name="PeerJ">
        <title>Extensive microbial diversity within the chicken gut microbiome revealed by metagenomics and culture.</title>
        <authorList>
            <person name="Gilroy R."/>
            <person name="Ravi A."/>
            <person name="Getino M."/>
            <person name="Pursley I."/>
            <person name="Horton D.L."/>
            <person name="Alikhan N.F."/>
            <person name="Baker D."/>
            <person name="Gharbi K."/>
            <person name="Hall N."/>
            <person name="Watson M."/>
            <person name="Adriaenssens E.M."/>
            <person name="Foster-Nyarko E."/>
            <person name="Jarju S."/>
            <person name="Secka A."/>
            <person name="Antonio M."/>
            <person name="Oren A."/>
            <person name="Chaudhuri R.R."/>
            <person name="La Ragione R."/>
            <person name="Hildebrand F."/>
            <person name="Pallen M.J."/>
        </authorList>
    </citation>
    <scope>NUCLEOTIDE SEQUENCE</scope>
    <source>
        <strain evidence="6">ChiGjej4B4-12881</strain>
    </source>
</reference>
<dbReference type="SUPFAM" id="SSF111369">
    <property type="entry name" value="HlyD-like secretion proteins"/>
    <property type="match status" value="1"/>
</dbReference>